<comment type="caution">
    <text evidence="1">The sequence shown here is derived from an EMBL/GenBank/DDBJ whole genome shotgun (WGS) entry which is preliminary data.</text>
</comment>
<reference evidence="1 2" key="1">
    <citation type="journal article" date="2019" name="Genome Biol. Evol.">
        <title>Insights into the evolution of the New World diploid cottons (Gossypium, subgenus Houzingenia) based on genome sequencing.</title>
        <authorList>
            <person name="Grover C.E."/>
            <person name="Arick M.A. 2nd"/>
            <person name="Thrash A."/>
            <person name="Conover J.L."/>
            <person name="Sanders W.S."/>
            <person name="Peterson D.G."/>
            <person name="Frelichowski J.E."/>
            <person name="Scheffler J.A."/>
            <person name="Scheffler B.E."/>
            <person name="Wendel J.F."/>
        </authorList>
    </citation>
    <scope>NUCLEOTIDE SEQUENCE [LARGE SCALE GENOMIC DNA]</scope>
    <source>
        <strain evidence="1">8</strain>
        <tissue evidence="1">Leaf</tissue>
    </source>
</reference>
<evidence type="ECO:0000313" key="2">
    <source>
        <dbReference type="Proteomes" id="UP000593578"/>
    </source>
</evidence>
<name>A0A7J8Q7I4_GOSRA</name>
<organism evidence="1 2">
    <name type="scientific">Gossypium raimondii</name>
    <name type="common">Peruvian cotton</name>
    <name type="synonym">Gossypium klotzschianum subsp. raimondii</name>
    <dbReference type="NCBI Taxonomy" id="29730"/>
    <lineage>
        <taxon>Eukaryota</taxon>
        <taxon>Viridiplantae</taxon>
        <taxon>Streptophyta</taxon>
        <taxon>Embryophyta</taxon>
        <taxon>Tracheophyta</taxon>
        <taxon>Spermatophyta</taxon>
        <taxon>Magnoliopsida</taxon>
        <taxon>eudicotyledons</taxon>
        <taxon>Gunneridae</taxon>
        <taxon>Pentapetalae</taxon>
        <taxon>rosids</taxon>
        <taxon>malvids</taxon>
        <taxon>Malvales</taxon>
        <taxon>Malvaceae</taxon>
        <taxon>Malvoideae</taxon>
        <taxon>Gossypium</taxon>
    </lineage>
</organism>
<dbReference type="EMBL" id="JABEZZ010000010">
    <property type="protein sequence ID" value="MBA0597535.1"/>
    <property type="molecule type" value="Genomic_DNA"/>
</dbReference>
<dbReference type="AlphaFoldDB" id="A0A7J8Q7I4"/>
<accession>A0A7J8Q7I4</accession>
<evidence type="ECO:0000313" key="1">
    <source>
        <dbReference type="EMBL" id="MBA0597535.1"/>
    </source>
</evidence>
<protein>
    <submittedName>
        <fullName evidence="1">Uncharacterized protein</fullName>
    </submittedName>
</protein>
<gene>
    <name evidence="1" type="ORF">Gorai_007338</name>
</gene>
<proteinExistence type="predicted"/>
<dbReference type="Proteomes" id="UP000593578">
    <property type="component" value="Unassembled WGS sequence"/>
</dbReference>
<sequence length="375" mass="43573">MGEVIAIDWRDREGCWIEFIRVQVGKWRGGVEILEVDKTLHEEGGRTESTAEARGIRNKRKKNMGLDGDGIEQSPIQMRLRNPATVGELRQLLASKDLDINFLSKTRMWANELEHVRVRCRLEGYFFVESEGRKGGLVLLWKEIVDVRVQNHSMHHIYSLVKGAGQYHFRGRCKPRVAMDDFQKGIEDLALVDIKIDRASWLDKVPFLSMEVVRQENSDHDAILLDSLGRVRSQLGLWQHRWFKRMKSRMYRLVDQIDRFIDGPCMDSNTEMLRTTRAELGNIIEGQFDADGYWVDGSNDMCGVAWDYFHKLFKFKANGNDERFLGQIQRCINLEMNNVLDKRLTDKQILEAFNQMDPCKAPDIDGLLGLFYKEN</sequence>